<comment type="subcellular location">
    <subcellularLocation>
        <location evidence="1">Membrane</location>
        <topology evidence="1">Multi-pass membrane protein</topology>
    </subcellularLocation>
</comment>
<accession>A0A6J6MMY6</accession>
<evidence type="ECO:0000256" key="1">
    <source>
        <dbReference type="ARBA" id="ARBA00004141"/>
    </source>
</evidence>
<feature type="transmembrane region" description="Helical" evidence="5">
    <location>
        <begin position="89"/>
        <end position="111"/>
    </location>
</feature>
<feature type="transmembrane region" description="Helical" evidence="5">
    <location>
        <begin position="7"/>
        <end position="27"/>
    </location>
</feature>
<dbReference type="SUPFAM" id="SSF103481">
    <property type="entry name" value="Multidrug resistance efflux transporter EmrE"/>
    <property type="match status" value="2"/>
</dbReference>
<dbReference type="EMBL" id="CAEZWZ010000088">
    <property type="protein sequence ID" value="CAB4673753.1"/>
    <property type="molecule type" value="Genomic_DNA"/>
</dbReference>
<proteinExistence type="predicted"/>
<evidence type="ECO:0000256" key="4">
    <source>
        <dbReference type="ARBA" id="ARBA00023136"/>
    </source>
</evidence>
<dbReference type="AlphaFoldDB" id="A0A6J6MMY6"/>
<feature type="transmembrane region" description="Helical" evidence="5">
    <location>
        <begin position="265"/>
        <end position="282"/>
    </location>
</feature>
<dbReference type="PANTHER" id="PTHR32322">
    <property type="entry name" value="INNER MEMBRANE TRANSPORTER"/>
    <property type="match status" value="1"/>
</dbReference>
<evidence type="ECO:0000259" key="6">
    <source>
        <dbReference type="Pfam" id="PF00892"/>
    </source>
</evidence>
<protein>
    <submittedName>
        <fullName evidence="7">Unannotated protein</fullName>
    </submittedName>
</protein>
<dbReference type="InterPro" id="IPR037185">
    <property type="entry name" value="EmrE-like"/>
</dbReference>
<keyword evidence="2 5" id="KW-0812">Transmembrane</keyword>
<feature type="transmembrane region" description="Helical" evidence="5">
    <location>
        <begin position="178"/>
        <end position="198"/>
    </location>
</feature>
<feature type="transmembrane region" description="Helical" evidence="5">
    <location>
        <begin position="33"/>
        <end position="52"/>
    </location>
</feature>
<feature type="transmembrane region" description="Helical" evidence="5">
    <location>
        <begin position="242"/>
        <end position="259"/>
    </location>
</feature>
<name>A0A6J6MMY6_9ZZZZ</name>
<feature type="domain" description="EamA" evidence="6">
    <location>
        <begin position="150"/>
        <end position="282"/>
    </location>
</feature>
<dbReference type="Pfam" id="PF00892">
    <property type="entry name" value="EamA"/>
    <property type="match status" value="2"/>
</dbReference>
<dbReference type="InterPro" id="IPR050638">
    <property type="entry name" value="AA-Vitamin_Transporters"/>
</dbReference>
<dbReference type="PANTHER" id="PTHR32322:SF2">
    <property type="entry name" value="EAMA DOMAIN-CONTAINING PROTEIN"/>
    <property type="match status" value="1"/>
</dbReference>
<reference evidence="7" key="1">
    <citation type="submission" date="2020-05" db="EMBL/GenBank/DDBJ databases">
        <authorList>
            <person name="Chiriac C."/>
            <person name="Salcher M."/>
            <person name="Ghai R."/>
            <person name="Kavagutti S V."/>
        </authorList>
    </citation>
    <scope>NUCLEOTIDE SEQUENCE</scope>
</reference>
<gene>
    <name evidence="7" type="ORF">UFOPK2329_00630</name>
</gene>
<dbReference type="InterPro" id="IPR000620">
    <property type="entry name" value="EamA_dom"/>
</dbReference>
<dbReference type="GO" id="GO:0016020">
    <property type="term" value="C:membrane"/>
    <property type="evidence" value="ECO:0007669"/>
    <property type="project" value="UniProtKB-SubCell"/>
</dbReference>
<feature type="domain" description="EamA" evidence="6">
    <location>
        <begin position="7"/>
        <end position="136"/>
    </location>
</feature>
<evidence type="ECO:0000313" key="7">
    <source>
        <dbReference type="EMBL" id="CAB4673753.1"/>
    </source>
</evidence>
<feature type="transmembrane region" description="Helical" evidence="5">
    <location>
        <begin position="210"/>
        <end position="230"/>
    </location>
</feature>
<feature type="transmembrane region" description="Helical" evidence="5">
    <location>
        <begin position="149"/>
        <end position="166"/>
    </location>
</feature>
<evidence type="ECO:0000256" key="2">
    <source>
        <dbReference type="ARBA" id="ARBA00022692"/>
    </source>
</evidence>
<sequence>MTRRNWILFALTGFLWGIPYLLIKVAVRDYSPTLVVCGRTLIGAAILIPIAMKQGSLRSALKGIRYVIPYAFAEMVGPWILITTAETKISSGLAGLLVATVPIWSTILTSLHGDRSVWNPRRLFGIGIGFIGVVALVGIESITGTSDPLAIGAVILASILYAFATIRVTRALPGVSGIAINGVAMLITGIFYLPLAIIHWPTQTPSAASTYSLISLGVFSTAMAFALFFIVMDEIGPARASLVTYMNTAVAVVLGVIILSEPLTLGIIVGLPLVLVGSYFASRKEKV</sequence>
<organism evidence="7">
    <name type="scientific">freshwater metagenome</name>
    <dbReference type="NCBI Taxonomy" id="449393"/>
    <lineage>
        <taxon>unclassified sequences</taxon>
        <taxon>metagenomes</taxon>
        <taxon>ecological metagenomes</taxon>
    </lineage>
</organism>
<evidence type="ECO:0000256" key="5">
    <source>
        <dbReference type="SAM" id="Phobius"/>
    </source>
</evidence>
<keyword evidence="3 5" id="KW-1133">Transmembrane helix</keyword>
<keyword evidence="4 5" id="KW-0472">Membrane</keyword>
<evidence type="ECO:0000256" key="3">
    <source>
        <dbReference type="ARBA" id="ARBA00022989"/>
    </source>
</evidence>
<feature type="transmembrane region" description="Helical" evidence="5">
    <location>
        <begin position="64"/>
        <end position="83"/>
    </location>
</feature>
<feature type="transmembrane region" description="Helical" evidence="5">
    <location>
        <begin position="123"/>
        <end position="143"/>
    </location>
</feature>